<keyword evidence="2" id="KW-1185">Reference proteome</keyword>
<reference evidence="1 2" key="1">
    <citation type="journal article" date="2020" name="Int. J. Syst. Evol. Microbiol.">
        <title>Reclassification of Streptomyces castelarensis and Streptomyces sporoclivatus as later heterotypic synonyms of Streptomyces antimycoticus.</title>
        <authorList>
            <person name="Komaki H."/>
            <person name="Tamura T."/>
        </authorList>
    </citation>
    <scope>NUCLEOTIDE SEQUENCE [LARGE SCALE GENOMIC DNA]</scope>
    <source>
        <strain evidence="1 2">NBRC 13459</strain>
    </source>
</reference>
<evidence type="ECO:0000313" key="2">
    <source>
        <dbReference type="Proteomes" id="UP000301309"/>
    </source>
</evidence>
<proteinExistence type="predicted"/>
<name>A0A4D4KVC3_STRVO</name>
<dbReference type="Proteomes" id="UP000301309">
    <property type="component" value="Unassembled WGS sequence"/>
</dbReference>
<dbReference type="SUPFAM" id="SSF51658">
    <property type="entry name" value="Xylose isomerase-like"/>
    <property type="match status" value="1"/>
</dbReference>
<protein>
    <recommendedName>
        <fullName evidence="3">Xylose isomerase-like TIM barrel domain-containing protein</fullName>
    </recommendedName>
</protein>
<dbReference type="Gene3D" id="3.20.20.150">
    <property type="entry name" value="Divalent-metal-dependent TIM barrel enzymes"/>
    <property type="match status" value="1"/>
</dbReference>
<dbReference type="AlphaFoldDB" id="A0A4D4KVC3"/>
<organism evidence="1 2">
    <name type="scientific">Streptomyces violaceusniger</name>
    <dbReference type="NCBI Taxonomy" id="68280"/>
    <lineage>
        <taxon>Bacteria</taxon>
        <taxon>Bacillati</taxon>
        <taxon>Actinomycetota</taxon>
        <taxon>Actinomycetes</taxon>
        <taxon>Kitasatosporales</taxon>
        <taxon>Streptomycetaceae</taxon>
        <taxon>Streptomyces</taxon>
        <taxon>Streptomyces violaceusniger group</taxon>
    </lineage>
</organism>
<dbReference type="EMBL" id="BJHW01000001">
    <property type="protein sequence ID" value="GDY49773.1"/>
    <property type="molecule type" value="Genomic_DNA"/>
</dbReference>
<evidence type="ECO:0000313" key="1">
    <source>
        <dbReference type="EMBL" id="GDY49773.1"/>
    </source>
</evidence>
<dbReference type="InterPro" id="IPR036237">
    <property type="entry name" value="Xyl_isomerase-like_sf"/>
</dbReference>
<gene>
    <name evidence="1" type="ORF">SVIO_003960</name>
</gene>
<evidence type="ECO:0008006" key="3">
    <source>
        <dbReference type="Google" id="ProtNLM"/>
    </source>
</evidence>
<sequence length="165" mass="16642">MTGLTASYVTLHGAGFTDPARTPFAARAAAAARAGFTGIGVQFADLAAHGGVGAVRTVAADAGLTVTEAEFLGGWALAESVAAPSGAEVTLAEAARAWGPLRVTSGEFAAGPADPGRAADRLAELAARLAPWASPWRWRHSPGAPCATIPRHSTWSGAAGRRTRG</sequence>
<comment type="caution">
    <text evidence="1">The sequence shown here is derived from an EMBL/GenBank/DDBJ whole genome shotgun (WGS) entry which is preliminary data.</text>
</comment>
<accession>A0A4D4KVC3</accession>